<dbReference type="InterPro" id="IPR018561">
    <property type="entry name" value="AosR"/>
</dbReference>
<evidence type="ECO:0000313" key="1">
    <source>
        <dbReference type="EMBL" id="GAA2059616.1"/>
    </source>
</evidence>
<protein>
    <submittedName>
        <fullName evidence="1">DUF2017 domain-containing protein</fullName>
    </submittedName>
</protein>
<name>A0ABN2VD93_9ACTN</name>
<organism evidence="1 2">
    <name type="scientific">Catenulispora yoronensis</name>
    <dbReference type="NCBI Taxonomy" id="450799"/>
    <lineage>
        <taxon>Bacteria</taxon>
        <taxon>Bacillati</taxon>
        <taxon>Actinomycetota</taxon>
        <taxon>Actinomycetes</taxon>
        <taxon>Catenulisporales</taxon>
        <taxon>Catenulisporaceae</taxon>
        <taxon>Catenulispora</taxon>
    </lineage>
</organism>
<dbReference type="Proteomes" id="UP001500751">
    <property type="component" value="Unassembled WGS sequence"/>
</dbReference>
<sequence length="186" mass="20806">MLQPFEAHRSGRIVGAFTDGQAGVLRFLLNGQLALLDEEDPLGADPNQDPLAAALGIADGPVKKPDNPALARLFPNAYEDADDASEFRRLTESDLREGKRAAARQVLGSLADYEPGEQLWLEPEQAREWLGAVNDIRLVLAVWLEIEDDDDNPFERIRPDDERYEIVVMYHWLGALVEWLVEALMG</sequence>
<keyword evidence="2" id="KW-1185">Reference proteome</keyword>
<reference evidence="1 2" key="1">
    <citation type="journal article" date="2019" name="Int. J. Syst. Evol. Microbiol.">
        <title>The Global Catalogue of Microorganisms (GCM) 10K type strain sequencing project: providing services to taxonomists for standard genome sequencing and annotation.</title>
        <authorList>
            <consortium name="The Broad Institute Genomics Platform"/>
            <consortium name="The Broad Institute Genome Sequencing Center for Infectious Disease"/>
            <person name="Wu L."/>
            <person name="Ma J."/>
        </authorList>
    </citation>
    <scope>NUCLEOTIDE SEQUENCE [LARGE SCALE GENOMIC DNA]</scope>
    <source>
        <strain evidence="1 2">JCM 16014</strain>
    </source>
</reference>
<comment type="caution">
    <text evidence="1">The sequence shown here is derived from an EMBL/GenBank/DDBJ whole genome shotgun (WGS) entry which is preliminary data.</text>
</comment>
<dbReference type="RefSeq" id="WP_344671193.1">
    <property type="nucleotide sequence ID" value="NZ_BAAAQN010000076.1"/>
</dbReference>
<evidence type="ECO:0000313" key="2">
    <source>
        <dbReference type="Proteomes" id="UP001500751"/>
    </source>
</evidence>
<proteinExistence type="predicted"/>
<dbReference type="EMBL" id="BAAAQN010000076">
    <property type="protein sequence ID" value="GAA2059616.1"/>
    <property type="molecule type" value="Genomic_DNA"/>
</dbReference>
<gene>
    <name evidence="1" type="ORF">GCM10009839_82560</name>
</gene>
<dbReference type="Pfam" id="PF09438">
    <property type="entry name" value="DUF2017"/>
    <property type="match status" value="1"/>
</dbReference>
<accession>A0ABN2VD93</accession>